<evidence type="ECO:0000313" key="3">
    <source>
        <dbReference type="EMBL" id="HIS66130.1"/>
    </source>
</evidence>
<dbReference type="Proteomes" id="UP000824001">
    <property type="component" value="Unassembled WGS sequence"/>
</dbReference>
<proteinExistence type="predicted"/>
<evidence type="ECO:0000313" key="4">
    <source>
        <dbReference type="Proteomes" id="UP000824001"/>
    </source>
</evidence>
<comment type="caution">
    <text evidence="3">The sequence shown here is derived from an EMBL/GenBank/DDBJ whole genome shotgun (WGS) entry which is preliminary data.</text>
</comment>
<protein>
    <submittedName>
        <fullName evidence="3">Uncharacterized protein</fullName>
    </submittedName>
</protein>
<keyword evidence="2" id="KW-1133">Transmembrane helix</keyword>
<dbReference type="EMBL" id="DVJK01000032">
    <property type="protein sequence ID" value="HIS66130.1"/>
    <property type="molecule type" value="Genomic_DNA"/>
</dbReference>
<evidence type="ECO:0000256" key="1">
    <source>
        <dbReference type="SAM" id="MobiDB-lite"/>
    </source>
</evidence>
<name>A0A9D1JU55_9FIRM</name>
<dbReference type="AlphaFoldDB" id="A0A9D1JU55"/>
<keyword evidence="2" id="KW-0472">Membrane</keyword>
<feature type="compositionally biased region" description="Low complexity" evidence="1">
    <location>
        <begin position="78"/>
        <end position="95"/>
    </location>
</feature>
<organism evidence="3 4">
    <name type="scientific">Candidatus Scatomorpha merdipullorum</name>
    <dbReference type="NCBI Taxonomy" id="2840927"/>
    <lineage>
        <taxon>Bacteria</taxon>
        <taxon>Bacillati</taxon>
        <taxon>Bacillota</taxon>
        <taxon>Clostridia</taxon>
        <taxon>Eubacteriales</taxon>
        <taxon>Candidatus Scatomorpha</taxon>
    </lineage>
</organism>
<gene>
    <name evidence="3" type="ORF">IAC18_01070</name>
</gene>
<accession>A0A9D1JU55</accession>
<keyword evidence="2" id="KW-0812">Transmembrane</keyword>
<reference evidence="3" key="1">
    <citation type="submission" date="2020-10" db="EMBL/GenBank/DDBJ databases">
        <authorList>
            <person name="Gilroy R."/>
        </authorList>
    </citation>
    <scope>NUCLEOTIDE SEQUENCE</scope>
    <source>
        <strain evidence="3">ChiHjej10B9-9673</strain>
    </source>
</reference>
<evidence type="ECO:0000256" key="2">
    <source>
        <dbReference type="SAM" id="Phobius"/>
    </source>
</evidence>
<feature type="transmembrane region" description="Helical" evidence="2">
    <location>
        <begin position="16"/>
        <end position="38"/>
    </location>
</feature>
<feature type="compositionally biased region" description="Acidic residues" evidence="1">
    <location>
        <begin position="102"/>
        <end position="127"/>
    </location>
</feature>
<reference evidence="3" key="2">
    <citation type="journal article" date="2021" name="PeerJ">
        <title>Extensive microbial diversity within the chicken gut microbiome revealed by metagenomics and culture.</title>
        <authorList>
            <person name="Gilroy R."/>
            <person name="Ravi A."/>
            <person name="Getino M."/>
            <person name="Pursley I."/>
            <person name="Horton D.L."/>
            <person name="Alikhan N.F."/>
            <person name="Baker D."/>
            <person name="Gharbi K."/>
            <person name="Hall N."/>
            <person name="Watson M."/>
            <person name="Adriaenssens E.M."/>
            <person name="Foster-Nyarko E."/>
            <person name="Jarju S."/>
            <person name="Secka A."/>
            <person name="Antonio M."/>
            <person name="Oren A."/>
            <person name="Chaudhuri R.R."/>
            <person name="La Ragione R."/>
            <person name="Hildebrand F."/>
            <person name="Pallen M.J."/>
        </authorList>
    </citation>
    <scope>NUCLEOTIDE SEQUENCE</scope>
    <source>
        <strain evidence="3">ChiHjej10B9-9673</strain>
    </source>
</reference>
<feature type="region of interest" description="Disordered" evidence="1">
    <location>
        <begin position="70"/>
        <end position="140"/>
    </location>
</feature>
<sequence>MEAKGRGAGGRKALHVLAFIGVTLLLLVIALAAALFIATKGPSESAREAVYDWAAERNLQGIAGVFLSSEEQAELADAPAGNPPAGEEPAESAQPMIIISEEAPEAAEEPSESETPESEAPDSEAPESEAPAETGGEEAD</sequence>